<dbReference type="PANTHER" id="PTHR44688">
    <property type="entry name" value="DNA-BINDING TRANSCRIPTIONAL ACTIVATOR DEVR_DOSR"/>
    <property type="match status" value="1"/>
</dbReference>
<evidence type="ECO:0000313" key="6">
    <source>
        <dbReference type="Proteomes" id="UP000474757"/>
    </source>
</evidence>
<dbReference type="PROSITE" id="PS50043">
    <property type="entry name" value="HTH_LUXR_2"/>
    <property type="match status" value="1"/>
</dbReference>
<feature type="domain" description="HTH luxR-type" evidence="4">
    <location>
        <begin position="683"/>
        <end position="748"/>
    </location>
</feature>
<sequence length="751" mass="82706">MEHAALSLCDRILRAEAPVVIIRGPAGTGKSQLLRQIAARLARPVLRELPEGPLAETCLCDLPPSQHGRLPMLGPAARLIVACRGGVRLTGLARARAHGKVLDIGPDELLAEAGGWPVAGRADAEYLREELLSPLPTQRLLALFLARRSGIDTGPPARTDIPLLQQLESGLLAVIPAAQEAALDRAFAEEIAARAEVSPTLAALAVLPQAAGHAAQLLLDRGRHDAALEVYRSGQGWYQVYQMGPRAYADLLDSFPEPMRREEPLLVMSQAIRALKSGQTQWARRQVAERFGAEALDIAKVLRRDVDLGQDFRTFRIVMLIYEDLAIGDALIDLLHSHLDDMPLSDDLHRGTFYNAMSEFYMRLRRLDEAEEAMRLALSHYRAADMTMLAFYVELHRAVLRLLRGDVAGSERMLEAAAADLKALPFEAPGDARLVRLIRACIAFDKGQAAALVDFFETEFEAFASGETWPTLLELSLIYGAQAIAGQYSVRAAVGFLERWGLTETRNRQYHGMMETLKARTLQSGGRWTEAARVAAAVRSRVSRVWVEAAGEDLTRLTGRDERALALIWLRQIVEERPDLPLLGARLAQMSANPGLTSRQRMGLRLLQAEVARRTGDLSLARQFAREVFAEAAQTQTLSPLAADLALVERLMGDRRVADYVTASTPASAILRRLRDTRTGRVSAAAREILTARELRILSLLVEGASNKLVARNLDISEATVKFHLTNLFRKLGCANRREAVANAEALGWFD</sequence>
<dbReference type="Pfam" id="PF00196">
    <property type="entry name" value="GerE"/>
    <property type="match status" value="1"/>
</dbReference>
<evidence type="ECO:0000259" key="4">
    <source>
        <dbReference type="PROSITE" id="PS50043"/>
    </source>
</evidence>
<reference evidence="5 6" key="1">
    <citation type="submission" date="2020-02" db="EMBL/GenBank/DDBJ databases">
        <title>Pseudoroseicyclus tamarix, sp. nov., isolated from offshore sediment of a Tamarix chinensis forest.</title>
        <authorList>
            <person name="Gai Y."/>
        </authorList>
    </citation>
    <scope>NUCLEOTIDE SEQUENCE [LARGE SCALE GENOMIC DNA]</scope>
    <source>
        <strain evidence="5 6">CLL3-39</strain>
    </source>
</reference>
<dbReference type="AlphaFoldDB" id="A0A6B2JUJ0"/>
<gene>
    <name evidence="5" type="ORF">GZA08_02515</name>
</gene>
<dbReference type="PANTHER" id="PTHR44688:SF16">
    <property type="entry name" value="DNA-BINDING TRANSCRIPTIONAL ACTIVATOR DEVR_DOSR"/>
    <property type="match status" value="1"/>
</dbReference>
<keyword evidence="3" id="KW-0804">Transcription</keyword>
<evidence type="ECO:0000313" key="5">
    <source>
        <dbReference type="EMBL" id="NDU99843.1"/>
    </source>
</evidence>
<dbReference type="SUPFAM" id="SSF46894">
    <property type="entry name" value="C-terminal effector domain of the bipartite response regulators"/>
    <property type="match status" value="1"/>
</dbReference>
<keyword evidence="6" id="KW-1185">Reference proteome</keyword>
<dbReference type="InterPro" id="IPR016032">
    <property type="entry name" value="Sig_transdc_resp-reg_C-effctor"/>
</dbReference>
<evidence type="ECO:0000256" key="3">
    <source>
        <dbReference type="ARBA" id="ARBA00023163"/>
    </source>
</evidence>
<dbReference type="Proteomes" id="UP000474757">
    <property type="component" value="Unassembled WGS sequence"/>
</dbReference>
<keyword evidence="2" id="KW-0238">DNA-binding</keyword>
<dbReference type="GO" id="GO:0003677">
    <property type="term" value="F:DNA binding"/>
    <property type="evidence" value="ECO:0007669"/>
    <property type="project" value="UniProtKB-KW"/>
</dbReference>
<accession>A0A6B2JUJ0</accession>
<dbReference type="SMART" id="SM00421">
    <property type="entry name" value="HTH_LUXR"/>
    <property type="match status" value="1"/>
</dbReference>
<organism evidence="5 6">
    <name type="scientific">Pseudoroseicyclus tamaricis</name>
    <dbReference type="NCBI Taxonomy" id="2705421"/>
    <lineage>
        <taxon>Bacteria</taxon>
        <taxon>Pseudomonadati</taxon>
        <taxon>Pseudomonadota</taxon>
        <taxon>Alphaproteobacteria</taxon>
        <taxon>Rhodobacterales</taxon>
        <taxon>Paracoccaceae</taxon>
        <taxon>Pseudoroseicyclus</taxon>
    </lineage>
</organism>
<dbReference type="GO" id="GO:0006355">
    <property type="term" value="P:regulation of DNA-templated transcription"/>
    <property type="evidence" value="ECO:0007669"/>
    <property type="project" value="InterPro"/>
</dbReference>
<dbReference type="RefSeq" id="WP_163889662.1">
    <property type="nucleotide sequence ID" value="NZ_JAAFYS010000001.1"/>
</dbReference>
<name>A0A6B2JUJ0_9RHOB</name>
<dbReference type="Gene3D" id="1.10.10.10">
    <property type="entry name" value="Winged helix-like DNA-binding domain superfamily/Winged helix DNA-binding domain"/>
    <property type="match status" value="1"/>
</dbReference>
<dbReference type="EMBL" id="JAAGAB010000001">
    <property type="protein sequence ID" value="NDU99843.1"/>
    <property type="molecule type" value="Genomic_DNA"/>
</dbReference>
<dbReference type="InterPro" id="IPR000792">
    <property type="entry name" value="Tscrpt_reg_LuxR_C"/>
</dbReference>
<evidence type="ECO:0000256" key="1">
    <source>
        <dbReference type="ARBA" id="ARBA00023015"/>
    </source>
</evidence>
<dbReference type="PRINTS" id="PR00038">
    <property type="entry name" value="HTHLUXR"/>
</dbReference>
<protein>
    <recommendedName>
        <fullName evidence="4">HTH luxR-type domain-containing protein</fullName>
    </recommendedName>
</protein>
<evidence type="ECO:0000256" key="2">
    <source>
        <dbReference type="ARBA" id="ARBA00023125"/>
    </source>
</evidence>
<dbReference type="CDD" id="cd06170">
    <property type="entry name" value="LuxR_C_like"/>
    <property type="match status" value="1"/>
</dbReference>
<keyword evidence="1" id="KW-0805">Transcription regulation</keyword>
<dbReference type="PROSITE" id="PS00622">
    <property type="entry name" value="HTH_LUXR_1"/>
    <property type="match status" value="1"/>
</dbReference>
<proteinExistence type="predicted"/>
<dbReference type="InterPro" id="IPR036388">
    <property type="entry name" value="WH-like_DNA-bd_sf"/>
</dbReference>
<comment type="caution">
    <text evidence="5">The sequence shown here is derived from an EMBL/GenBank/DDBJ whole genome shotgun (WGS) entry which is preliminary data.</text>
</comment>